<dbReference type="GO" id="GO:0003677">
    <property type="term" value="F:DNA binding"/>
    <property type="evidence" value="ECO:0007669"/>
    <property type="project" value="UniProtKB-KW"/>
</dbReference>
<evidence type="ECO:0000256" key="3">
    <source>
        <dbReference type="ARBA" id="ARBA00023125"/>
    </source>
</evidence>
<evidence type="ECO:0000313" key="8">
    <source>
        <dbReference type="EnsemblPlants" id="LPERR02G28390.1"/>
    </source>
</evidence>
<keyword evidence="2 6" id="KW-0805">Transcription regulation</keyword>
<feature type="compositionally biased region" description="Polar residues" evidence="7">
    <location>
        <begin position="215"/>
        <end position="233"/>
    </location>
</feature>
<dbReference type="HOGENOM" id="CLU_058712_0_0_1"/>
<feature type="region of interest" description="Disordered" evidence="7">
    <location>
        <begin position="1"/>
        <end position="77"/>
    </location>
</feature>
<keyword evidence="3 6" id="KW-0238">DNA-binding</keyword>
<dbReference type="Proteomes" id="UP000032180">
    <property type="component" value="Chromosome 2"/>
</dbReference>
<reference evidence="8" key="3">
    <citation type="submission" date="2015-04" db="UniProtKB">
        <authorList>
            <consortium name="EnsemblPlants"/>
        </authorList>
    </citation>
    <scope>IDENTIFICATION</scope>
</reference>
<keyword evidence="5 6" id="KW-0539">Nucleus</keyword>
<dbReference type="Gramene" id="LPERR02G28390.1">
    <property type="protein sequence ID" value="LPERR02G28390.1"/>
    <property type="gene ID" value="LPERR02G28390"/>
</dbReference>
<dbReference type="GO" id="GO:0003700">
    <property type="term" value="F:DNA-binding transcription factor activity"/>
    <property type="evidence" value="ECO:0007669"/>
    <property type="project" value="UniProtKB-UniRule"/>
</dbReference>
<dbReference type="InterPro" id="IPR001289">
    <property type="entry name" value="NFYA"/>
</dbReference>
<protein>
    <recommendedName>
        <fullName evidence="6">Nuclear transcription factor Y subunit</fullName>
    </recommendedName>
</protein>
<evidence type="ECO:0000256" key="1">
    <source>
        <dbReference type="ARBA" id="ARBA00004123"/>
    </source>
</evidence>
<keyword evidence="4 6" id="KW-0804">Transcription</keyword>
<dbReference type="GO" id="GO:0005634">
    <property type="term" value="C:nucleus"/>
    <property type="evidence" value="ECO:0007669"/>
    <property type="project" value="UniProtKB-SubCell"/>
</dbReference>
<dbReference type="PANTHER" id="PTHR12632">
    <property type="entry name" value="TRANSCRIPTION FACTOR NF-Y ALPHA-RELATED"/>
    <property type="match status" value="1"/>
</dbReference>
<dbReference type="SMART" id="SM00521">
    <property type="entry name" value="CBF"/>
    <property type="match status" value="1"/>
</dbReference>
<dbReference type="AlphaFoldDB" id="A0A0D9VLQ9"/>
<dbReference type="Gene3D" id="6.10.250.2430">
    <property type="match status" value="1"/>
</dbReference>
<proteinExistence type="inferred from homology"/>
<accession>A0A0D9VLQ9</accession>
<reference evidence="8 9" key="1">
    <citation type="submission" date="2012-08" db="EMBL/GenBank/DDBJ databases">
        <title>Oryza genome evolution.</title>
        <authorList>
            <person name="Wing R.A."/>
        </authorList>
    </citation>
    <scope>NUCLEOTIDE SEQUENCE</scope>
</reference>
<evidence type="ECO:0000256" key="6">
    <source>
        <dbReference type="RuleBase" id="RU367155"/>
    </source>
</evidence>
<dbReference type="eggNOG" id="KOG1561">
    <property type="taxonomic scope" value="Eukaryota"/>
</dbReference>
<evidence type="ECO:0000256" key="2">
    <source>
        <dbReference type="ARBA" id="ARBA00023015"/>
    </source>
</evidence>
<feature type="compositionally biased region" description="Basic residues" evidence="7">
    <location>
        <begin position="37"/>
        <end position="47"/>
    </location>
</feature>
<evidence type="ECO:0000256" key="7">
    <source>
        <dbReference type="SAM" id="MobiDB-lite"/>
    </source>
</evidence>
<dbReference type="PROSITE" id="PS51152">
    <property type="entry name" value="NFYA_HAP2_2"/>
    <property type="match status" value="1"/>
</dbReference>
<comment type="subunit">
    <text evidence="6">Heterotrimer.</text>
</comment>
<reference evidence="9" key="2">
    <citation type="submission" date="2013-12" db="EMBL/GenBank/DDBJ databases">
        <authorList>
            <person name="Yu Y."/>
            <person name="Lee S."/>
            <person name="de Baynast K."/>
            <person name="Wissotski M."/>
            <person name="Liu L."/>
            <person name="Talag J."/>
            <person name="Goicoechea J."/>
            <person name="Angelova A."/>
            <person name="Jetty R."/>
            <person name="Kudrna D."/>
            <person name="Golser W."/>
            <person name="Rivera L."/>
            <person name="Zhang J."/>
            <person name="Wing R."/>
        </authorList>
    </citation>
    <scope>NUCLEOTIDE SEQUENCE</scope>
</reference>
<comment type="subcellular location">
    <subcellularLocation>
        <location evidence="1 6">Nucleus</location>
    </subcellularLocation>
</comment>
<dbReference type="STRING" id="77586.A0A0D9VLQ9"/>
<keyword evidence="9" id="KW-1185">Reference proteome</keyword>
<comment type="similarity">
    <text evidence="6">Belongs to the NFYA/HAP2 subunit family.</text>
</comment>
<evidence type="ECO:0000256" key="4">
    <source>
        <dbReference type="ARBA" id="ARBA00023163"/>
    </source>
</evidence>
<comment type="function">
    <text evidence="6">Component of the sequence-specific heterotrimeric transcription factor (NF-Y) which specifically recognizes a 5'-CCAAT-3' box motif found in the promoters of its target genes.</text>
</comment>
<evidence type="ECO:0000256" key="5">
    <source>
        <dbReference type="ARBA" id="ARBA00023242"/>
    </source>
</evidence>
<organism evidence="8 9">
    <name type="scientific">Leersia perrieri</name>
    <dbReference type="NCBI Taxonomy" id="77586"/>
    <lineage>
        <taxon>Eukaryota</taxon>
        <taxon>Viridiplantae</taxon>
        <taxon>Streptophyta</taxon>
        <taxon>Embryophyta</taxon>
        <taxon>Tracheophyta</taxon>
        <taxon>Spermatophyta</taxon>
        <taxon>Magnoliopsida</taxon>
        <taxon>Liliopsida</taxon>
        <taxon>Poales</taxon>
        <taxon>Poaceae</taxon>
        <taxon>BOP clade</taxon>
        <taxon>Oryzoideae</taxon>
        <taxon>Oryzeae</taxon>
        <taxon>Oryzinae</taxon>
        <taxon>Leersia</taxon>
    </lineage>
</organism>
<feature type="compositionally biased region" description="Low complexity" evidence="7">
    <location>
        <begin position="26"/>
        <end position="36"/>
    </location>
</feature>
<evidence type="ECO:0000313" key="9">
    <source>
        <dbReference type="Proteomes" id="UP000032180"/>
    </source>
</evidence>
<dbReference type="Pfam" id="PF02045">
    <property type="entry name" value="CBFB_NFYA"/>
    <property type="match status" value="1"/>
</dbReference>
<name>A0A0D9VLQ9_9ORYZ</name>
<feature type="compositionally biased region" description="Low complexity" evidence="7">
    <location>
        <begin position="54"/>
        <end position="67"/>
    </location>
</feature>
<dbReference type="PRINTS" id="PR00616">
    <property type="entry name" value="CCAATSUBUNTB"/>
</dbReference>
<feature type="region of interest" description="Disordered" evidence="7">
    <location>
        <begin position="210"/>
        <end position="233"/>
    </location>
</feature>
<dbReference type="EnsemblPlants" id="LPERR02G28390.1">
    <property type="protein sequence ID" value="LPERR02G28390.1"/>
    <property type="gene ID" value="LPERR02G28390"/>
</dbReference>
<sequence length="319" mass="34848">MQSREAAASGRDGGEEPRRLQLQAQAGARSESASSFARRRHRGRRRVGAMLLPSSSSSSYASKGVSSRKTVDGPMRSTLTFDNNNSVLTSQNIDYGLPMGCISYPYNNSGSGVWASYRSHSVFHPQIVGGGTSTRVPLPPLEVADDEPIYVNPKQYHGILRRRQLRAKLEAQNKLVKTRKPYLHESRHRHAMKRVRGSGGRFLNTKQLQQQQQQSHTASLKITTDSQNSSGSTHLRLGGGAIGDRTSFPFKALDPQDNTKVVTASGSTFTVNSAAHKDEAFFDRHGHHLSFSGHFGQAAAQGGVGSMHNGTQQRVPAMR</sequence>